<dbReference type="SUPFAM" id="SSF46689">
    <property type="entry name" value="Homeodomain-like"/>
    <property type="match status" value="1"/>
</dbReference>
<dbReference type="STRING" id="408657.SAMN04487995_3940"/>
<sequence length="194" mass="21624">MARAKEFNEEEVLDKAVDLFWYKGYNGISAQEIVDGLGLSRSSLYDTYGDKRTLFIKALKRYRIRETGAMITLLDNAQDVFSIIKDIFKTSGRDSLVDKLGMGCFMVNSRIELAAHDAEIAEIISESRAAMEDGFLRAVERGQMSGQISQKQSARALASFLVNNLWGLKTYGKADPEKSVIDDTVNIILAVLKP</sequence>
<dbReference type="EMBL" id="FNXY01000006">
    <property type="protein sequence ID" value="SEJ28172.1"/>
    <property type="molecule type" value="Genomic_DNA"/>
</dbReference>
<keyword evidence="7" id="KW-1185">Reference proteome</keyword>
<dbReference type="PROSITE" id="PS50977">
    <property type="entry name" value="HTH_TETR_2"/>
    <property type="match status" value="1"/>
</dbReference>
<dbReference type="InterPro" id="IPR036271">
    <property type="entry name" value="Tet_transcr_reg_TetR-rel_C_sf"/>
</dbReference>
<gene>
    <name evidence="6" type="ORF">SAMN04487995_3940</name>
</gene>
<dbReference type="Pfam" id="PF00440">
    <property type="entry name" value="TetR_N"/>
    <property type="match status" value="1"/>
</dbReference>
<dbReference type="AlphaFoldDB" id="A0A1H6XTF7"/>
<evidence type="ECO:0000256" key="4">
    <source>
        <dbReference type="PROSITE-ProRule" id="PRU00335"/>
    </source>
</evidence>
<dbReference type="PANTHER" id="PTHR47506">
    <property type="entry name" value="TRANSCRIPTIONAL REGULATORY PROTEIN"/>
    <property type="match status" value="1"/>
</dbReference>
<evidence type="ECO:0000259" key="5">
    <source>
        <dbReference type="PROSITE" id="PS50977"/>
    </source>
</evidence>
<keyword evidence="1" id="KW-0805">Transcription regulation</keyword>
<dbReference type="InterPro" id="IPR001647">
    <property type="entry name" value="HTH_TetR"/>
</dbReference>
<dbReference type="OrthoDB" id="9795242at2"/>
<dbReference type="GO" id="GO:0003677">
    <property type="term" value="F:DNA binding"/>
    <property type="evidence" value="ECO:0007669"/>
    <property type="project" value="UniProtKB-UniRule"/>
</dbReference>
<accession>A0A1H6XTF7</accession>
<name>A0A1H6XTF7_9BACT</name>
<protein>
    <submittedName>
        <fullName evidence="6">Transcriptional regulator, TetR family</fullName>
    </submittedName>
</protein>
<dbReference type="SUPFAM" id="SSF48498">
    <property type="entry name" value="Tetracyclin repressor-like, C-terminal domain"/>
    <property type="match status" value="1"/>
</dbReference>
<proteinExistence type="predicted"/>
<evidence type="ECO:0000256" key="1">
    <source>
        <dbReference type="ARBA" id="ARBA00023015"/>
    </source>
</evidence>
<feature type="DNA-binding region" description="H-T-H motif" evidence="4">
    <location>
        <begin position="29"/>
        <end position="48"/>
    </location>
</feature>
<keyword evidence="3" id="KW-0804">Transcription</keyword>
<dbReference type="RefSeq" id="WP_090337955.1">
    <property type="nucleotide sequence ID" value="NZ_FNXY01000006.1"/>
</dbReference>
<evidence type="ECO:0000256" key="3">
    <source>
        <dbReference type="ARBA" id="ARBA00023163"/>
    </source>
</evidence>
<dbReference type="Gene3D" id="1.10.10.60">
    <property type="entry name" value="Homeodomain-like"/>
    <property type="match status" value="1"/>
</dbReference>
<reference evidence="6 7" key="1">
    <citation type="submission" date="2016-10" db="EMBL/GenBank/DDBJ databases">
        <authorList>
            <person name="de Groot N.N."/>
        </authorList>
    </citation>
    <scope>NUCLEOTIDE SEQUENCE [LARGE SCALE GENOMIC DNA]</scope>
    <source>
        <strain evidence="6 7">DSM 19938</strain>
    </source>
</reference>
<evidence type="ECO:0000313" key="7">
    <source>
        <dbReference type="Proteomes" id="UP000199532"/>
    </source>
</evidence>
<dbReference type="Proteomes" id="UP000199532">
    <property type="component" value="Unassembled WGS sequence"/>
</dbReference>
<dbReference type="PANTHER" id="PTHR47506:SF10">
    <property type="entry name" value="TRANSCRIPTIONAL REGULATORY PROTEIN"/>
    <property type="match status" value="1"/>
</dbReference>
<evidence type="ECO:0000256" key="2">
    <source>
        <dbReference type="ARBA" id="ARBA00023125"/>
    </source>
</evidence>
<keyword evidence="2 4" id="KW-0238">DNA-binding</keyword>
<feature type="domain" description="HTH tetR-type" evidence="5">
    <location>
        <begin position="6"/>
        <end position="66"/>
    </location>
</feature>
<dbReference type="InterPro" id="IPR009057">
    <property type="entry name" value="Homeodomain-like_sf"/>
</dbReference>
<organism evidence="6 7">
    <name type="scientific">Dyadobacter koreensis</name>
    <dbReference type="NCBI Taxonomy" id="408657"/>
    <lineage>
        <taxon>Bacteria</taxon>
        <taxon>Pseudomonadati</taxon>
        <taxon>Bacteroidota</taxon>
        <taxon>Cytophagia</taxon>
        <taxon>Cytophagales</taxon>
        <taxon>Spirosomataceae</taxon>
        <taxon>Dyadobacter</taxon>
    </lineage>
</organism>
<dbReference type="Gene3D" id="1.10.357.10">
    <property type="entry name" value="Tetracycline Repressor, domain 2"/>
    <property type="match status" value="1"/>
</dbReference>
<evidence type="ECO:0000313" key="6">
    <source>
        <dbReference type="EMBL" id="SEJ28172.1"/>
    </source>
</evidence>